<accession>A0ABV3PKU6</accession>
<name>A0ABV3PKU6_9HYPH</name>
<dbReference type="Proteomes" id="UP001555786">
    <property type="component" value="Unassembled WGS sequence"/>
</dbReference>
<dbReference type="RefSeq" id="WP_367624060.1">
    <property type="nucleotide sequence ID" value="NZ_JBFNQD010000003.1"/>
</dbReference>
<sequence length="85" mass="9142">MALATTGATTRLGRLTIVFHVALDTHAGEEQDFGTRLPGLLFTRRAWGLGLFGKWQDDAHGGTYQQIAPEIETPFALGSLAGKES</sequence>
<evidence type="ECO:0000313" key="2">
    <source>
        <dbReference type="Proteomes" id="UP001555786"/>
    </source>
</evidence>
<organism evidence="1 2">
    <name type="scientific">Labrys neptuniae</name>
    <dbReference type="NCBI Taxonomy" id="376174"/>
    <lineage>
        <taxon>Bacteria</taxon>
        <taxon>Pseudomonadati</taxon>
        <taxon>Pseudomonadota</taxon>
        <taxon>Alphaproteobacteria</taxon>
        <taxon>Hyphomicrobiales</taxon>
        <taxon>Xanthobacteraceae</taxon>
        <taxon>Labrys</taxon>
    </lineage>
</organism>
<evidence type="ECO:0000313" key="1">
    <source>
        <dbReference type="EMBL" id="MEW9306235.1"/>
    </source>
</evidence>
<dbReference type="EMBL" id="JBFNQD010000003">
    <property type="protein sequence ID" value="MEW9306235.1"/>
    <property type="molecule type" value="Genomic_DNA"/>
</dbReference>
<protein>
    <submittedName>
        <fullName evidence="1">Uncharacterized protein</fullName>
    </submittedName>
</protein>
<proteinExistence type="predicted"/>
<keyword evidence="2" id="KW-1185">Reference proteome</keyword>
<comment type="caution">
    <text evidence="1">The sequence shown here is derived from an EMBL/GenBank/DDBJ whole genome shotgun (WGS) entry which is preliminary data.</text>
</comment>
<gene>
    <name evidence="1" type="ORF">ABXS05_11845</name>
</gene>
<reference evidence="1 2" key="1">
    <citation type="submission" date="2024-07" db="EMBL/GenBank/DDBJ databases">
        <title>Description of Labrys sedimenti sp. nov., isolated from a diclofenac-degrading enrichment culture.</title>
        <authorList>
            <person name="Tancsics A."/>
            <person name="Csepanyi A."/>
        </authorList>
    </citation>
    <scope>NUCLEOTIDE SEQUENCE [LARGE SCALE GENOMIC DNA]</scope>
    <source>
        <strain evidence="1 2">LMG 23578</strain>
    </source>
</reference>